<evidence type="ECO:0000313" key="7">
    <source>
        <dbReference type="RefSeq" id="XP_057404182.1"/>
    </source>
</evidence>
<name>A0ABM3TQ14_BALAC</name>
<dbReference type="InterPro" id="IPR006020">
    <property type="entry name" value="PTB/PI_dom"/>
</dbReference>
<dbReference type="SMART" id="SM00462">
    <property type="entry name" value="PTB"/>
    <property type="match status" value="1"/>
</dbReference>
<evidence type="ECO:0000256" key="2">
    <source>
        <dbReference type="SAM" id="Coils"/>
    </source>
</evidence>
<dbReference type="PANTHER" id="PTHR47219:SF6">
    <property type="entry name" value="RAB GTPASE-ACTIVATING PROTEIN 1"/>
    <property type="match status" value="1"/>
</dbReference>
<dbReference type="InterPro" id="IPR022164">
    <property type="entry name" value="Kinesin-like"/>
</dbReference>
<dbReference type="PROSITE" id="PS01179">
    <property type="entry name" value="PID"/>
    <property type="match status" value="1"/>
</dbReference>
<feature type="compositionally biased region" description="Polar residues" evidence="3">
    <location>
        <begin position="489"/>
        <end position="506"/>
    </location>
</feature>
<dbReference type="PROSITE" id="PS50086">
    <property type="entry name" value="TBC_RABGAP"/>
    <property type="match status" value="1"/>
</dbReference>
<protein>
    <submittedName>
        <fullName evidence="7">Rab GTPase-activating protein 1</fullName>
    </submittedName>
</protein>
<feature type="domain" description="Rab-GAP TBC" evidence="5">
    <location>
        <begin position="566"/>
        <end position="758"/>
    </location>
</feature>
<dbReference type="Pfam" id="PF12473">
    <property type="entry name" value="DUF3694"/>
    <property type="match status" value="1"/>
</dbReference>
<feature type="coiled-coil region" evidence="2">
    <location>
        <begin position="995"/>
        <end position="1047"/>
    </location>
</feature>
<proteinExistence type="predicted"/>
<dbReference type="SUPFAM" id="SSF47923">
    <property type="entry name" value="Ypt/Rab-GAP domain of gyp1p"/>
    <property type="match status" value="2"/>
</dbReference>
<dbReference type="Gene3D" id="2.30.29.30">
    <property type="entry name" value="Pleckstrin-homology domain (PH domain)/Phosphotyrosine-binding domain (PTB)"/>
    <property type="match status" value="1"/>
</dbReference>
<evidence type="ECO:0000259" key="5">
    <source>
        <dbReference type="PROSITE" id="PS50086"/>
    </source>
</evidence>
<organism evidence="6 7">
    <name type="scientific">Balaenoptera acutorostrata</name>
    <name type="common">Common minke whale</name>
    <name type="synonym">Balaena rostrata</name>
    <dbReference type="NCBI Taxonomy" id="9767"/>
    <lineage>
        <taxon>Eukaryota</taxon>
        <taxon>Metazoa</taxon>
        <taxon>Chordata</taxon>
        <taxon>Craniata</taxon>
        <taxon>Vertebrata</taxon>
        <taxon>Euteleostomi</taxon>
        <taxon>Mammalia</taxon>
        <taxon>Eutheria</taxon>
        <taxon>Laurasiatheria</taxon>
        <taxon>Artiodactyla</taxon>
        <taxon>Whippomorpha</taxon>
        <taxon>Cetacea</taxon>
        <taxon>Mysticeti</taxon>
        <taxon>Balaenopteridae</taxon>
        <taxon>Balaenoptera</taxon>
    </lineage>
</organism>
<keyword evidence="2" id="KW-0175">Coiled coil</keyword>
<feature type="region of interest" description="Disordered" evidence="3">
    <location>
        <begin position="482"/>
        <end position="527"/>
    </location>
</feature>
<dbReference type="CDD" id="cd01211">
    <property type="entry name" value="PTB_Rab6GAP"/>
    <property type="match status" value="1"/>
</dbReference>
<dbReference type="Proteomes" id="UP001652580">
    <property type="component" value="Chromosome 6"/>
</dbReference>
<feature type="compositionally biased region" description="Acidic residues" evidence="3">
    <location>
        <begin position="510"/>
        <end position="520"/>
    </location>
</feature>
<feature type="domain" description="PID" evidence="4">
    <location>
        <begin position="152"/>
        <end position="267"/>
    </location>
</feature>
<dbReference type="Pfam" id="PF00566">
    <property type="entry name" value="RabGAP-TBC"/>
    <property type="match status" value="1"/>
</dbReference>
<dbReference type="InterPro" id="IPR050302">
    <property type="entry name" value="Rab_GAP_TBC_domain"/>
</dbReference>
<keyword evidence="6" id="KW-1185">Reference proteome</keyword>
<sequence length="1075" mass="122452">MDDKASVGKISVSSDSVSTLNSEDFVLVSRQGDETPSTNNGSDDEKTGLKIIGNGSEQQLQKELADVLMDPPMDDQPGDKELVERSQLDGEGDGPLSNQLSASSTINPVSLVGLQKPEMSLPVKPGQGDSEGSSPFTPVADEDSVVFSKLTYLGCASVNAPRSEVEALRMMSILRGQCQISLDVTLSVPNVSEGTVRLLDPQTNTEIANYPIYKILFCVRGHDGTPESDCFAFTESHYNAELFRIHVFRCEIQEAVSRILYSFATAFRRSAKQTPLSATTAPQTPDSDIFTFSVSLEIKEDDGKGYFSAVPKDKDRQCFKLRQGIDKKIVIYVQQTTNKELAIERCFGLLLSPGKDVRNSDMHLLDLESMGKSSDGKSYVITGSWNPKSPHFQIVNEETPKDKVLFMTTAVDLVITEVQEPVRFLLETKVRVCSPNERLFWPFSKRSTTENFFLKLKQIKQKERKNNTDTLYEVVCLESESERERRKTTASPSIRLPQSGSQSSMIPSPPEDDEEEDNDEPLLSGSGDVSKECAEKILETWGELLSKWHLNLSVRPKQLSSLVRSGVPEALRGEVWQLLAGCHNNDHLVEKYRILITKESPQDSAITRDINRTFPAHDYFKDTGGDGQDSLYKICKVFHMKTKKTQFFVLIFGCVGSSLLRTGFLYHMPEEQAFSVLVKIMFDYGLRELFKQNFEDLHCKFYQLERLMQEYIPDLYNHFLDISLEAHMYASQWFLTLFTAKFPLYMVFHIIDLLLCEGISVIFNVALGLLKTSKDDLLLTDFEGALKFFRVQLPKRYRSEENAKKLMELACNMKISQKKLKKYEKEYHTMREQQAQQEDPIERFERENRRLQEANMRLEQENDDLAHELVTSKIALRKDLDNAEEKADALNKELLMTKQKLIDAEEEKRRLEEESAQLKEMCRRELDKAESEIKKNSSIIGDYKQICSQLSERLEKQQTANKVEIEKIRQKVDDCERCREFFNKEGRIKGISSAKEALDEDTDEEKETLKNQLREMELELAQTKLQLVEAECKIQDLEHHLGLALNEVQAAKKTWFNRTLSSIKTATGVQGKETC</sequence>
<feature type="region of interest" description="Disordered" evidence="3">
    <location>
        <begin position="1"/>
        <end position="80"/>
    </location>
</feature>
<dbReference type="SUPFAM" id="SSF50729">
    <property type="entry name" value="PH domain-like"/>
    <property type="match status" value="1"/>
</dbReference>
<evidence type="ECO:0000313" key="6">
    <source>
        <dbReference type="Proteomes" id="UP001652580"/>
    </source>
</evidence>
<dbReference type="InterPro" id="IPR000195">
    <property type="entry name" value="Rab-GAP-TBC_dom"/>
</dbReference>
<evidence type="ECO:0000256" key="3">
    <source>
        <dbReference type="SAM" id="MobiDB-lite"/>
    </source>
</evidence>
<dbReference type="Gene3D" id="1.10.10.750">
    <property type="entry name" value="Ypt/Rab-GAP domain of gyp1p, domain 1"/>
    <property type="match status" value="1"/>
</dbReference>
<dbReference type="RefSeq" id="XP_057404182.1">
    <property type="nucleotide sequence ID" value="XM_057548199.1"/>
</dbReference>
<dbReference type="InterPro" id="IPR035969">
    <property type="entry name" value="Rab-GAP_TBC_sf"/>
</dbReference>
<evidence type="ECO:0000259" key="4">
    <source>
        <dbReference type="PROSITE" id="PS01179"/>
    </source>
</evidence>
<feature type="compositionally biased region" description="Low complexity" evidence="3">
    <location>
        <begin position="7"/>
        <end position="22"/>
    </location>
</feature>
<dbReference type="InterPro" id="IPR011993">
    <property type="entry name" value="PH-like_dom_sf"/>
</dbReference>
<feature type="coiled-coil region" evidence="2">
    <location>
        <begin position="806"/>
        <end position="928"/>
    </location>
</feature>
<dbReference type="GeneID" id="103002281"/>
<dbReference type="Pfam" id="PF00640">
    <property type="entry name" value="PID"/>
    <property type="match status" value="1"/>
</dbReference>
<dbReference type="Gene3D" id="1.10.8.270">
    <property type="entry name" value="putative rabgap domain of human tbc1 domain family member 14 like domains"/>
    <property type="match status" value="1"/>
</dbReference>
<dbReference type="Gene3D" id="1.10.472.80">
    <property type="entry name" value="Ypt/Rab-GAP domain of gyp1p, domain 3"/>
    <property type="match status" value="1"/>
</dbReference>
<accession>A0ABM3TQ14</accession>
<reference evidence="7" key="1">
    <citation type="submission" date="2025-08" db="UniProtKB">
        <authorList>
            <consortium name="RefSeq"/>
        </authorList>
    </citation>
    <scope>IDENTIFICATION</scope>
</reference>
<dbReference type="SMART" id="SM00164">
    <property type="entry name" value="TBC"/>
    <property type="match status" value="1"/>
</dbReference>
<evidence type="ECO:0000256" key="1">
    <source>
        <dbReference type="ARBA" id="ARBA00022468"/>
    </source>
</evidence>
<gene>
    <name evidence="7" type="primary">RABGAP1</name>
</gene>
<keyword evidence="1" id="KW-0343">GTPase activation</keyword>
<dbReference type="PANTHER" id="PTHR47219">
    <property type="entry name" value="RAB GTPASE-ACTIVATING PROTEIN 1-LIKE"/>
    <property type="match status" value="1"/>
</dbReference>